<gene>
    <name evidence="3" type="ORF">ACIGXA_10850</name>
</gene>
<dbReference type="InterPro" id="IPR024747">
    <property type="entry name" value="Pyridox_Oxase-rel"/>
</dbReference>
<dbReference type="InterPro" id="IPR010982">
    <property type="entry name" value="Lambda_DNA-bd_dom_sf"/>
</dbReference>
<reference evidence="3 4" key="1">
    <citation type="submission" date="2024-10" db="EMBL/GenBank/DDBJ databases">
        <title>The Natural Products Discovery Center: Release of the First 8490 Sequenced Strains for Exploring Actinobacteria Biosynthetic Diversity.</title>
        <authorList>
            <person name="Kalkreuter E."/>
            <person name="Kautsar S.A."/>
            <person name="Yang D."/>
            <person name="Bader C.D."/>
            <person name="Teijaro C.N."/>
            <person name="Fluegel L."/>
            <person name="Davis C.M."/>
            <person name="Simpson J.R."/>
            <person name="Lauterbach L."/>
            <person name="Steele A.D."/>
            <person name="Gui C."/>
            <person name="Meng S."/>
            <person name="Li G."/>
            <person name="Viehrig K."/>
            <person name="Ye F."/>
            <person name="Su P."/>
            <person name="Kiefer A.F."/>
            <person name="Nichols A."/>
            <person name="Cepeda A.J."/>
            <person name="Yan W."/>
            <person name="Fan B."/>
            <person name="Jiang Y."/>
            <person name="Adhikari A."/>
            <person name="Zheng C.-J."/>
            <person name="Schuster L."/>
            <person name="Cowan T.M."/>
            <person name="Smanski M.J."/>
            <person name="Chevrette M.G."/>
            <person name="De Carvalho L.P.S."/>
            <person name="Shen B."/>
        </authorList>
    </citation>
    <scope>NUCLEOTIDE SEQUENCE [LARGE SCALE GENOMIC DNA]</scope>
    <source>
        <strain evidence="3 4">NPDC053399</strain>
    </source>
</reference>
<dbReference type="SUPFAM" id="SSF50475">
    <property type="entry name" value="FMN-binding split barrel"/>
    <property type="match status" value="1"/>
</dbReference>
<comment type="caution">
    <text evidence="3">The sequence shown here is derived from an EMBL/GenBank/DDBJ whole genome shotgun (WGS) entry which is preliminary data.</text>
</comment>
<dbReference type="SUPFAM" id="SSF47413">
    <property type="entry name" value="lambda repressor-like DNA-binding domains"/>
    <property type="match status" value="1"/>
</dbReference>
<dbReference type="Gene3D" id="2.30.110.10">
    <property type="entry name" value="Electron Transport, Fmn-binding Protein, Chain A"/>
    <property type="match status" value="1"/>
</dbReference>
<dbReference type="InterPro" id="IPR001387">
    <property type="entry name" value="Cro/C1-type_HTH"/>
</dbReference>
<dbReference type="CDD" id="cd00093">
    <property type="entry name" value="HTH_XRE"/>
    <property type="match status" value="1"/>
</dbReference>
<evidence type="ECO:0000313" key="4">
    <source>
        <dbReference type="Proteomes" id="UP001614394"/>
    </source>
</evidence>
<feature type="region of interest" description="Disordered" evidence="1">
    <location>
        <begin position="1"/>
        <end position="20"/>
    </location>
</feature>
<name>A0ABW8C5B9_9ACTN</name>
<proteinExistence type="predicted"/>
<dbReference type="Pfam" id="PF12900">
    <property type="entry name" value="Pyridox_ox_2"/>
    <property type="match status" value="1"/>
</dbReference>
<organism evidence="3 4">
    <name type="scientific">Streptomyces fildesensis</name>
    <dbReference type="NCBI Taxonomy" id="375757"/>
    <lineage>
        <taxon>Bacteria</taxon>
        <taxon>Bacillati</taxon>
        <taxon>Actinomycetota</taxon>
        <taxon>Actinomycetes</taxon>
        <taxon>Kitasatosporales</taxon>
        <taxon>Streptomycetaceae</taxon>
        <taxon>Streptomyces</taxon>
    </lineage>
</organism>
<feature type="domain" description="HTH cro/C1-type" evidence="2">
    <location>
        <begin position="24"/>
        <end position="79"/>
    </location>
</feature>
<accession>A0ABW8C5B9</accession>
<dbReference type="InterPro" id="IPR012349">
    <property type="entry name" value="Split_barrel_FMN-bd"/>
</dbReference>
<dbReference type="EMBL" id="JBITYG010000002">
    <property type="protein sequence ID" value="MFI9101012.1"/>
    <property type="molecule type" value="Genomic_DNA"/>
</dbReference>
<sequence>MNQQTRTDAASVRPQPVGDMGRRLALRREQLGLTREQVADLAGMATPYLEYLEQQPTAVPSAVLLLSLADALQTTVSELRGGGTDLPPGLGKAARHPELVEMTPEECRARLSTHGVGRIAVTGDEGPAIVPVNYQMADGSLVFRTSPGSAPALSIGARVAFEVDHIDEALSQGWSVLVVGSAEHVTDPDTVRHLIERTHSGPWAGGDRAMWVRIHPDRITGRRIHVR</sequence>
<dbReference type="Pfam" id="PF13560">
    <property type="entry name" value="HTH_31"/>
    <property type="match status" value="1"/>
</dbReference>
<dbReference type="PROSITE" id="PS50943">
    <property type="entry name" value="HTH_CROC1"/>
    <property type="match status" value="1"/>
</dbReference>
<dbReference type="RefSeq" id="WP_399646923.1">
    <property type="nucleotide sequence ID" value="NZ_JBITYG010000002.1"/>
</dbReference>
<evidence type="ECO:0000313" key="3">
    <source>
        <dbReference type="EMBL" id="MFI9101012.1"/>
    </source>
</evidence>
<keyword evidence="4" id="KW-1185">Reference proteome</keyword>
<dbReference type="SMART" id="SM00530">
    <property type="entry name" value="HTH_XRE"/>
    <property type="match status" value="1"/>
</dbReference>
<protein>
    <submittedName>
        <fullName evidence="3">Helix-turn-helix domain-containing protein</fullName>
    </submittedName>
</protein>
<dbReference type="Gene3D" id="1.10.260.40">
    <property type="entry name" value="lambda repressor-like DNA-binding domains"/>
    <property type="match status" value="1"/>
</dbReference>
<dbReference type="Proteomes" id="UP001614394">
    <property type="component" value="Unassembled WGS sequence"/>
</dbReference>
<evidence type="ECO:0000259" key="2">
    <source>
        <dbReference type="PROSITE" id="PS50943"/>
    </source>
</evidence>
<evidence type="ECO:0000256" key="1">
    <source>
        <dbReference type="SAM" id="MobiDB-lite"/>
    </source>
</evidence>